<dbReference type="Gene3D" id="3.30.420.10">
    <property type="entry name" value="Ribonuclease H-like superfamily/Ribonuclease H"/>
    <property type="match status" value="1"/>
</dbReference>
<feature type="compositionally biased region" description="Basic residues" evidence="1">
    <location>
        <begin position="312"/>
        <end position="324"/>
    </location>
</feature>
<name>A0A8X6VT53_TRICX</name>
<dbReference type="Proteomes" id="UP000887159">
    <property type="component" value="Unassembled WGS sequence"/>
</dbReference>
<feature type="compositionally biased region" description="Polar residues" evidence="1">
    <location>
        <begin position="363"/>
        <end position="378"/>
    </location>
</feature>
<dbReference type="InterPro" id="IPR012337">
    <property type="entry name" value="RNaseH-like_sf"/>
</dbReference>
<feature type="compositionally biased region" description="Basic and acidic residues" evidence="1">
    <location>
        <begin position="379"/>
        <end position="420"/>
    </location>
</feature>
<evidence type="ECO:0000313" key="4">
    <source>
        <dbReference type="Proteomes" id="UP000887159"/>
    </source>
</evidence>
<sequence>MKILETEKRSCLQRHDSCHPGAKMNPVGNLDGSQISCAALRALALNSREQLIREQREDPELGHIYRYLENPDDGSVNATICEDLLGPYPASRPERYRFLLVITDHFTKWSQLIPLRKASAQAIANALFENYISRYGAPISLISDNGPQFISEIFEHLSHRLDIKHMRTKRSEVNIKVNDLVLVQTHFLSAASRRVVGKFRPKFEGTYRVLEVRNNNLIILKKDKKVTVNIDQVRVYRLRQSDTISSDSHVETLYEGQRSSDRSSRWQPGKFRGSRKTTSEQSNGNKSSKGNAGWENPRLKRKVESNGSGDRKHLKKFKIGRKRSLQGSEHRNQKRPTPQPKQGIKRAIPSSVSSRNYKYRRPNNPSQGSQSIASPSHQQDSRQDKSPTVASRHEGSGQYNKARETKTTKNGTNREAERRTVRSKQTTAVRPFPYYLRSRVRQPEGFPEERRNSGIASIPQNNVRRRNLSMEALDGDPVDRANKGQRKISGCIVSFFSPFEQVVGIIIAMKQVTGGFLI</sequence>
<feature type="region of interest" description="Disordered" evidence="1">
    <location>
        <begin position="249"/>
        <end position="428"/>
    </location>
</feature>
<comment type="caution">
    <text evidence="3">The sequence shown here is derived from an EMBL/GenBank/DDBJ whole genome shotgun (WGS) entry which is preliminary data.</text>
</comment>
<protein>
    <recommendedName>
        <fullName evidence="2">Integrase catalytic domain-containing protein</fullName>
    </recommendedName>
</protein>
<proteinExistence type="predicted"/>
<feature type="compositionally biased region" description="Polar residues" evidence="1">
    <location>
        <begin position="279"/>
        <end position="290"/>
    </location>
</feature>
<dbReference type="GO" id="GO:0015074">
    <property type="term" value="P:DNA integration"/>
    <property type="evidence" value="ECO:0007669"/>
    <property type="project" value="InterPro"/>
</dbReference>
<accession>A0A8X6VT53</accession>
<dbReference type="PANTHER" id="PTHR37984:SF5">
    <property type="entry name" value="PROTEIN NYNRIN-LIKE"/>
    <property type="match status" value="1"/>
</dbReference>
<dbReference type="InterPro" id="IPR001584">
    <property type="entry name" value="Integrase_cat-core"/>
</dbReference>
<dbReference type="PANTHER" id="PTHR37984">
    <property type="entry name" value="PROTEIN CBG26694"/>
    <property type="match status" value="1"/>
</dbReference>
<evidence type="ECO:0000313" key="3">
    <source>
        <dbReference type="EMBL" id="GFY21050.1"/>
    </source>
</evidence>
<reference evidence="3" key="1">
    <citation type="submission" date="2020-08" db="EMBL/GenBank/DDBJ databases">
        <title>Multicomponent nature underlies the extraordinary mechanical properties of spider dragline silk.</title>
        <authorList>
            <person name="Kono N."/>
            <person name="Nakamura H."/>
            <person name="Mori M."/>
            <person name="Yoshida Y."/>
            <person name="Ohtoshi R."/>
            <person name="Malay A.D."/>
            <person name="Moran D.A.P."/>
            <person name="Tomita M."/>
            <person name="Numata K."/>
            <person name="Arakawa K."/>
        </authorList>
    </citation>
    <scope>NUCLEOTIDE SEQUENCE</scope>
</reference>
<dbReference type="SUPFAM" id="SSF53098">
    <property type="entry name" value="Ribonuclease H-like"/>
    <property type="match status" value="1"/>
</dbReference>
<feature type="domain" description="Integrase catalytic" evidence="2">
    <location>
        <begin position="67"/>
        <end position="166"/>
    </location>
</feature>
<keyword evidence="4" id="KW-1185">Reference proteome</keyword>
<evidence type="ECO:0000259" key="2">
    <source>
        <dbReference type="PROSITE" id="PS50994"/>
    </source>
</evidence>
<evidence type="ECO:0000256" key="1">
    <source>
        <dbReference type="SAM" id="MobiDB-lite"/>
    </source>
</evidence>
<feature type="compositionally biased region" description="Basic and acidic residues" evidence="1">
    <location>
        <begin position="249"/>
        <end position="264"/>
    </location>
</feature>
<dbReference type="InterPro" id="IPR050951">
    <property type="entry name" value="Retrovirus_Pol_polyprotein"/>
</dbReference>
<dbReference type="GO" id="GO:0003676">
    <property type="term" value="F:nucleic acid binding"/>
    <property type="evidence" value="ECO:0007669"/>
    <property type="project" value="InterPro"/>
</dbReference>
<dbReference type="PROSITE" id="PS50994">
    <property type="entry name" value="INTEGRASE"/>
    <property type="match status" value="1"/>
</dbReference>
<dbReference type="AlphaFoldDB" id="A0A8X6VT53"/>
<dbReference type="EMBL" id="BMAU01021357">
    <property type="protein sequence ID" value="GFY21050.1"/>
    <property type="molecule type" value="Genomic_DNA"/>
</dbReference>
<dbReference type="Pfam" id="PF00665">
    <property type="entry name" value="rve"/>
    <property type="match status" value="1"/>
</dbReference>
<organism evidence="3 4">
    <name type="scientific">Trichonephila clavipes</name>
    <name type="common">Golden silk orbweaver</name>
    <name type="synonym">Nephila clavipes</name>
    <dbReference type="NCBI Taxonomy" id="2585209"/>
    <lineage>
        <taxon>Eukaryota</taxon>
        <taxon>Metazoa</taxon>
        <taxon>Ecdysozoa</taxon>
        <taxon>Arthropoda</taxon>
        <taxon>Chelicerata</taxon>
        <taxon>Arachnida</taxon>
        <taxon>Araneae</taxon>
        <taxon>Araneomorphae</taxon>
        <taxon>Entelegynae</taxon>
        <taxon>Araneoidea</taxon>
        <taxon>Nephilidae</taxon>
        <taxon>Trichonephila</taxon>
    </lineage>
</organism>
<gene>
    <name evidence="3" type="primary">NCL1_25415</name>
    <name evidence="3" type="ORF">TNCV_3990941</name>
</gene>
<dbReference type="InterPro" id="IPR036397">
    <property type="entry name" value="RNaseH_sf"/>
</dbReference>